<dbReference type="SUPFAM" id="SSF50978">
    <property type="entry name" value="WD40 repeat-like"/>
    <property type="match status" value="1"/>
</dbReference>
<dbReference type="GO" id="GO:0016236">
    <property type="term" value="P:macroautophagy"/>
    <property type="evidence" value="ECO:0007669"/>
    <property type="project" value="TreeGrafter"/>
</dbReference>
<dbReference type="InterPro" id="IPR036322">
    <property type="entry name" value="WD40_repeat_dom_sf"/>
</dbReference>
<dbReference type="PANTHER" id="PTHR12616:SF1">
    <property type="entry name" value="VACUOLAR PROTEIN SORTING-ASSOCIATED PROTEIN 41 HOMOLOG"/>
    <property type="match status" value="1"/>
</dbReference>
<dbReference type="PROSITE" id="PS50082">
    <property type="entry name" value="WD_REPEATS_2"/>
    <property type="match status" value="1"/>
</dbReference>
<dbReference type="EMBL" id="VYZN01000005">
    <property type="protein sequence ID" value="KAE9543823.1"/>
    <property type="molecule type" value="Genomic_DNA"/>
</dbReference>
<keyword evidence="10" id="KW-1185">Reference proteome</keyword>
<dbReference type="AlphaFoldDB" id="A0A6G0U4F6"/>
<name>A0A6G0U4F6_APHGL</name>
<evidence type="ECO:0000256" key="1">
    <source>
        <dbReference type="ARBA" id="ARBA00004371"/>
    </source>
</evidence>
<keyword evidence="7" id="KW-0472">Membrane</keyword>
<feature type="domain" description="Vps41 beta-propeller" evidence="8">
    <location>
        <begin position="80"/>
        <end position="409"/>
    </location>
</feature>
<keyword evidence="5" id="KW-0853">WD repeat</keyword>
<comment type="subcellular location">
    <subcellularLocation>
        <location evidence="1">Lysosome</location>
    </subcellularLocation>
</comment>
<dbReference type="InterPro" id="IPR057780">
    <property type="entry name" value="Beta-prop_Vps41"/>
</dbReference>
<comment type="caution">
    <text evidence="9">The sequence shown here is derived from an EMBL/GenBank/DDBJ whole genome shotgun (WGS) entry which is preliminary data.</text>
</comment>
<dbReference type="GO" id="GO:0009267">
    <property type="term" value="P:cellular response to starvation"/>
    <property type="evidence" value="ECO:0007669"/>
    <property type="project" value="TreeGrafter"/>
</dbReference>
<dbReference type="GO" id="GO:0005764">
    <property type="term" value="C:lysosome"/>
    <property type="evidence" value="ECO:0007669"/>
    <property type="project" value="UniProtKB-SubCell"/>
</dbReference>
<dbReference type="InterPro" id="IPR016024">
    <property type="entry name" value="ARM-type_fold"/>
</dbReference>
<organism evidence="9 10">
    <name type="scientific">Aphis glycines</name>
    <name type="common">Soybean aphid</name>
    <dbReference type="NCBI Taxonomy" id="307491"/>
    <lineage>
        <taxon>Eukaryota</taxon>
        <taxon>Metazoa</taxon>
        <taxon>Ecdysozoa</taxon>
        <taxon>Arthropoda</taxon>
        <taxon>Hexapoda</taxon>
        <taxon>Insecta</taxon>
        <taxon>Pterygota</taxon>
        <taxon>Neoptera</taxon>
        <taxon>Paraneoptera</taxon>
        <taxon>Hemiptera</taxon>
        <taxon>Sternorrhyncha</taxon>
        <taxon>Aphidomorpha</taxon>
        <taxon>Aphidoidea</taxon>
        <taxon>Aphididae</taxon>
        <taxon>Aphidini</taxon>
        <taxon>Aphis</taxon>
        <taxon>Aphis</taxon>
    </lineage>
</organism>
<dbReference type="InterPro" id="IPR045111">
    <property type="entry name" value="Vps41/Vps8"/>
</dbReference>
<keyword evidence="3" id="KW-0653">Protein transport</keyword>
<dbReference type="PROSITE" id="PS50236">
    <property type="entry name" value="CHCR"/>
    <property type="match status" value="1"/>
</dbReference>
<keyword evidence="7" id="KW-1133">Transmembrane helix</keyword>
<dbReference type="GO" id="GO:0030897">
    <property type="term" value="C:HOPS complex"/>
    <property type="evidence" value="ECO:0007669"/>
    <property type="project" value="TreeGrafter"/>
</dbReference>
<feature type="repeat" description="CHCR" evidence="6">
    <location>
        <begin position="606"/>
        <end position="764"/>
    </location>
</feature>
<dbReference type="InterPro" id="IPR000547">
    <property type="entry name" value="Clathrin_H-chain/VPS_repeat"/>
</dbReference>
<proteinExistence type="predicted"/>
<evidence type="ECO:0000256" key="3">
    <source>
        <dbReference type="ARBA" id="ARBA00022927"/>
    </source>
</evidence>
<evidence type="ECO:0000256" key="7">
    <source>
        <dbReference type="SAM" id="Phobius"/>
    </source>
</evidence>
<feature type="repeat" description="WD" evidence="5">
    <location>
        <begin position="132"/>
        <end position="173"/>
    </location>
</feature>
<dbReference type="Proteomes" id="UP000475862">
    <property type="component" value="Unassembled WGS sequence"/>
</dbReference>
<dbReference type="Gene3D" id="1.25.40.10">
    <property type="entry name" value="Tetratricopeptide repeat domain"/>
    <property type="match status" value="1"/>
</dbReference>
<dbReference type="Pfam" id="PF23556">
    <property type="entry name" value="TPR_Vps41"/>
    <property type="match status" value="1"/>
</dbReference>
<reference evidence="9 10" key="1">
    <citation type="submission" date="2019-08" db="EMBL/GenBank/DDBJ databases">
        <title>The genome of the soybean aphid Biotype 1, its phylome, world population structure and adaptation to the North American continent.</title>
        <authorList>
            <person name="Giordano R."/>
            <person name="Donthu R.K."/>
            <person name="Hernandez A.G."/>
            <person name="Wright C.L."/>
            <person name="Zimin A.V."/>
        </authorList>
    </citation>
    <scope>NUCLEOTIDE SEQUENCE [LARGE SCALE GENOMIC DNA]</scope>
    <source>
        <tissue evidence="9">Whole aphids</tissue>
    </source>
</reference>
<evidence type="ECO:0000256" key="4">
    <source>
        <dbReference type="ARBA" id="ARBA00023228"/>
    </source>
</evidence>
<gene>
    <name evidence="9" type="ORF">AGLY_001947</name>
</gene>
<dbReference type="InterPro" id="IPR011990">
    <property type="entry name" value="TPR-like_helical_dom_sf"/>
</dbReference>
<evidence type="ECO:0000313" key="9">
    <source>
        <dbReference type="EMBL" id="KAE9543823.1"/>
    </source>
</evidence>
<evidence type="ECO:0000256" key="2">
    <source>
        <dbReference type="ARBA" id="ARBA00022448"/>
    </source>
</evidence>
<evidence type="ECO:0000313" key="10">
    <source>
        <dbReference type="Proteomes" id="UP000475862"/>
    </source>
</evidence>
<sequence length="896" mass="103325">MHFNPVQNNMFSVYHLLLGLVAFKFYIASMMTGRKTCRFLNYRFVFNRVNCKPNTTFQTMTNQSDEKSDIETVEEVEPKLKYVRLTNDVQTILTKDGVSYLAAHPKFLCIGTNWGSIHLLDFEGNIVNNRQLRPHTVAVNQISIDSRGEFIATCSDDGNVFVYGLYTTEDSQEVSLGRCVKSVAIDPLYHKSGNYRRFITGDDRLMLHERTFLGRTKSVLLCDVEGVVHNMRWHNRFVAWASNIGLRVYDIISRCSLGLIKWDKRNNIIPSTYRCNLTWKDSGTLLVGWVDTVRICGVKRRLQRLKDVPEYIVEPLSMFRIDYFISGIGPLNHNQLVILCYSKEKDENEKAMRPQLYVVEAKESKYVELCTDNLSLRDFKDFSCNDYALESLVVENLFVIVSPKDIVVANPCDADDRIEWLIEHNKYAEAMEIVNSKNIVLNRNSRISVGKKFLDHLLFVEEYVKAGQLTAELFGNDKKLWQEEIFKFAQVHQLRQVSAYIPRGEVTLDPHIYEMVLYEYLKLEPEGFLKIVKQWSPSLYNVSAVTNALIEHLIVNSSSELLEALAILYTHSGKFDKALGAYLKLNHKGIFQLITKQNLYPLIHDMIEDLMQLDCEQMIKILLEKDTVPIDIAVAKLQDNRLYLYMYLDALEKKDTRMLARRNLHKDLVSLYATFARDKLLPLLKRSNNYSIALALDECKRLEYYPEMVYLLGRMGNTKDALNLVMSQLQDIEQAIEFCKDQNDVDLWHDLIGLSLDQPNFLKVLLRKIGTYVDPRILIRRIGKRTQIPGLKDALVKMMTDYNLQVSVEEGCTKIVVSDCFDLHERLYNIRRKGCGVDEQHLCNACQKCIVGQDTVGNVLIFCCQHVFHEQCIPADGLETACIICTDSRTKQTAFQ</sequence>
<protein>
    <recommendedName>
        <fullName evidence="8">Vps41 beta-propeller domain-containing protein</fullName>
    </recommendedName>
</protein>
<dbReference type="PANTHER" id="PTHR12616">
    <property type="entry name" value="VACUOLAR PROTEIN SORTING VPS41"/>
    <property type="match status" value="1"/>
</dbReference>
<dbReference type="SUPFAM" id="SSF48371">
    <property type="entry name" value="ARM repeat"/>
    <property type="match status" value="1"/>
</dbReference>
<dbReference type="InterPro" id="IPR015943">
    <property type="entry name" value="WD40/YVTN_repeat-like_dom_sf"/>
</dbReference>
<keyword evidence="2" id="KW-0813">Transport</keyword>
<dbReference type="InterPro" id="IPR001680">
    <property type="entry name" value="WD40_rpt"/>
</dbReference>
<keyword evidence="4" id="KW-0458">Lysosome</keyword>
<evidence type="ECO:0000259" key="8">
    <source>
        <dbReference type="Pfam" id="PF23411"/>
    </source>
</evidence>
<dbReference type="Gene3D" id="2.130.10.10">
    <property type="entry name" value="YVTN repeat-like/Quinoprotein amine dehydrogenase"/>
    <property type="match status" value="1"/>
</dbReference>
<dbReference type="Pfam" id="PF23411">
    <property type="entry name" value="Beta-prop_Vps41"/>
    <property type="match status" value="1"/>
</dbReference>
<dbReference type="OrthoDB" id="244107at2759"/>
<evidence type="ECO:0000256" key="5">
    <source>
        <dbReference type="PROSITE-ProRule" id="PRU00221"/>
    </source>
</evidence>
<dbReference type="SMART" id="SM00320">
    <property type="entry name" value="WD40"/>
    <property type="match status" value="1"/>
</dbReference>
<feature type="transmembrane region" description="Helical" evidence="7">
    <location>
        <begin position="12"/>
        <end position="33"/>
    </location>
</feature>
<dbReference type="GO" id="GO:0034058">
    <property type="term" value="P:endosomal vesicle fusion"/>
    <property type="evidence" value="ECO:0007669"/>
    <property type="project" value="TreeGrafter"/>
</dbReference>
<accession>A0A6G0U4F6</accession>
<dbReference type="GO" id="GO:0005770">
    <property type="term" value="C:late endosome"/>
    <property type="evidence" value="ECO:0007669"/>
    <property type="project" value="TreeGrafter"/>
</dbReference>
<keyword evidence="7" id="KW-0812">Transmembrane</keyword>
<dbReference type="SMART" id="SM00299">
    <property type="entry name" value="CLH"/>
    <property type="match status" value="1"/>
</dbReference>
<dbReference type="GO" id="GO:0006623">
    <property type="term" value="P:protein targeting to vacuole"/>
    <property type="evidence" value="ECO:0007669"/>
    <property type="project" value="InterPro"/>
</dbReference>
<evidence type="ECO:0000256" key="6">
    <source>
        <dbReference type="PROSITE-ProRule" id="PRU01006"/>
    </source>
</evidence>